<name>A0A1Y2G2Q4_9BASI</name>
<sequence>MLRSLLLTGFALVSLASAARETVEESIIHTRELIQYRGLGVGVLMSKYPEGAEDDTAGLPIGLQEYYAPYPESNGDILLLAMPVAKVFRNALPPNPPNMTLTVSDTYGFGDGNLAAGRMRVALFGSLERVTDVEESKKCRKAYLEAHPDATWAAGGPNEPHFAFFARLRIHKVFTFGGFGDKMQIMWHPIENYRAAGKKMRSKKEVLSDWPEPEQPEALTEAHFGESATKAERLVVQL</sequence>
<dbReference type="InParanoid" id="A0A1Y2G2Q4"/>
<protein>
    <submittedName>
        <fullName evidence="3">Pyridoxamine 5'-phosphate oxidase-domain-containing protein</fullName>
    </submittedName>
</protein>
<dbReference type="PANTHER" id="PTHR37273">
    <property type="entry name" value="CHROMOSOME 8, WHOLE GENOME SHOTGUN SEQUENCE"/>
    <property type="match status" value="1"/>
</dbReference>
<evidence type="ECO:0000313" key="3">
    <source>
        <dbReference type="EMBL" id="ORY91644.1"/>
    </source>
</evidence>
<keyword evidence="1" id="KW-0732">Signal</keyword>
<dbReference type="AlphaFoldDB" id="A0A1Y2G2Q4"/>
<dbReference type="InterPro" id="IPR012349">
    <property type="entry name" value="Split_barrel_FMN-bd"/>
</dbReference>
<dbReference type="PANTHER" id="PTHR37273:SF1">
    <property type="entry name" value="ADL397C-AP"/>
    <property type="match status" value="1"/>
</dbReference>
<dbReference type="OrthoDB" id="2138282at2759"/>
<feature type="domain" description="CREG-like beta-barrel" evidence="2">
    <location>
        <begin position="24"/>
        <end position="193"/>
    </location>
</feature>
<dbReference type="Gene3D" id="2.30.110.10">
    <property type="entry name" value="Electron Transport, Fmn-binding Protein, Chain A"/>
    <property type="match status" value="1"/>
</dbReference>
<proteinExistence type="predicted"/>
<dbReference type="STRING" id="106004.A0A1Y2G2Q4"/>
<dbReference type="SUPFAM" id="SSF50475">
    <property type="entry name" value="FMN-binding split barrel"/>
    <property type="match status" value="1"/>
</dbReference>
<evidence type="ECO:0000256" key="1">
    <source>
        <dbReference type="SAM" id="SignalP"/>
    </source>
</evidence>
<organism evidence="3 4">
    <name type="scientific">Leucosporidium creatinivorum</name>
    <dbReference type="NCBI Taxonomy" id="106004"/>
    <lineage>
        <taxon>Eukaryota</taxon>
        <taxon>Fungi</taxon>
        <taxon>Dikarya</taxon>
        <taxon>Basidiomycota</taxon>
        <taxon>Pucciniomycotina</taxon>
        <taxon>Microbotryomycetes</taxon>
        <taxon>Leucosporidiales</taxon>
        <taxon>Leucosporidium</taxon>
    </lineage>
</organism>
<feature type="chain" id="PRO_5012078962" evidence="1">
    <location>
        <begin position="19"/>
        <end position="238"/>
    </location>
</feature>
<dbReference type="Proteomes" id="UP000193467">
    <property type="component" value="Unassembled WGS sequence"/>
</dbReference>
<gene>
    <name evidence="3" type="ORF">BCR35DRAFT_298889</name>
</gene>
<evidence type="ECO:0000259" key="2">
    <source>
        <dbReference type="Pfam" id="PF13883"/>
    </source>
</evidence>
<evidence type="ECO:0000313" key="4">
    <source>
        <dbReference type="Proteomes" id="UP000193467"/>
    </source>
</evidence>
<feature type="signal peptide" evidence="1">
    <location>
        <begin position="1"/>
        <end position="18"/>
    </location>
</feature>
<reference evidence="3 4" key="1">
    <citation type="submission" date="2016-07" db="EMBL/GenBank/DDBJ databases">
        <title>Pervasive Adenine N6-methylation of Active Genes in Fungi.</title>
        <authorList>
            <consortium name="DOE Joint Genome Institute"/>
            <person name="Mondo S.J."/>
            <person name="Dannebaum R.O."/>
            <person name="Kuo R.C."/>
            <person name="Labutti K."/>
            <person name="Haridas S."/>
            <person name="Kuo A."/>
            <person name="Salamov A."/>
            <person name="Ahrendt S.R."/>
            <person name="Lipzen A."/>
            <person name="Sullivan W."/>
            <person name="Andreopoulos W.B."/>
            <person name="Clum A."/>
            <person name="Lindquist E."/>
            <person name="Daum C."/>
            <person name="Ramamoorthy G.K."/>
            <person name="Gryganskyi A."/>
            <person name="Culley D."/>
            <person name="Magnuson J.K."/>
            <person name="James T.Y."/>
            <person name="O'Malley M.A."/>
            <person name="Stajich J.E."/>
            <person name="Spatafora J.W."/>
            <person name="Visel A."/>
            <person name="Grigoriev I.V."/>
        </authorList>
    </citation>
    <scope>NUCLEOTIDE SEQUENCE [LARGE SCALE GENOMIC DNA]</scope>
    <source>
        <strain evidence="3 4">62-1032</strain>
    </source>
</reference>
<dbReference type="InterPro" id="IPR055343">
    <property type="entry name" value="CREG_beta-barrel"/>
</dbReference>
<comment type="caution">
    <text evidence="3">The sequence shown here is derived from an EMBL/GenBank/DDBJ whole genome shotgun (WGS) entry which is preliminary data.</text>
</comment>
<accession>A0A1Y2G2Q4</accession>
<keyword evidence="4" id="KW-1185">Reference proteome</keyword>
<dbReference type="EMBL" id="MCGR01000002">
    <property type="protein sequence ID" value="ORY91644.1"/>
    <property type="molecule type" value="Genomic_DNA"/>
</dbReference>
<dbReference type="Pfam" id="PF13883">
    <property type="entry name" value="CREG_beta-barrel"/>
    <property type="match status" value="1"/>
</dbReference>